<dbReference type="HOGENOM" id="CLU_008539_6_1_4"/>
<feature type="binding site" evidence="3">
    <location>
        <position position="391"/>
    </location>
    <ligand>
        <name>Zn(2+)</name>
        <dbReference type="ChEBI" id="CHEBI:29105"/>
        <label>2</label>
    </ligand>
</feature>
<dbReference type="InterPro" id="IPR017850">
    <property type="entry name" value="Alkaline_phosphatase_core_sf"/>
</dbReference>
<keyword evidence="6" id="KW-1185">Reference proteome</keyword>
<feature type="active site" description="Phosphoserine intermediate" evidence="2">
    <location>
        <position position="101"/>
    </location>
</feature>
<keyword evidence="3" id="KW-0460">Magnesium</keyword>
<reference evidence="5 6" key="1">
    <citation type="journal article" date="2014" name="Nat. Commun.">
        <title>Physiological and genomic features of highly alkaliphilic hydrogen-utilizing Betaproteobacteria from a continental serpentinizing site.</title>
        <authorList>
            <person name="Suzuki S."/>
            <person name="Kuenen J.G."/>
            <person name="Schipper K."/>
            <person name="van der Velde S."/>
            <person name="Ishii S."/>
            <person name="Wu A."/>
            <person name="Sorokin D.Y."/>
            <person name="Tenney A."/>
            <person name="Meng X.Y."/>
            <person name="Morrill P.L."/>
            <person name="Kamagata Y."/>
            <person name="Muyzer G."/>
            <person name="Nealson K.H."/>
        </authorList>
    </citation>
    <scope>NUCLEOTIDE SEQUENCE [LARGE SCALE GENOMIC DNA]</scope>
    <source>
        <strain evidence="5 6">B1</strain>
    </source>
</reference>
<evidence type="ECO:0000313" key="5">
    <source>
        <dbReference type="EMBL" id="BAO82462.1"/>
    </source>
</evidence>
<dbReference type="GO" id="GO:0004035">
    <property type="term" value="F:alkaline phosphatase activity"/>
    <property type="evidence" value="ECO:0007669"/>
    <property type="project" value="TreeGrafter"/>
</dbReference>
<evidence type="ECO:0000256" key="3">
    <source>
        <dbReference type="PIRSR" id="PIRSR601952-2"/>
    </source>
</evidence>
<organism evidence="5 6">
    <name type="scientific">Serpentinimonas maccroryi</name>
    <dbReference type="NCBI Taxonomy" id="1458426"/>
    <lineage>
        <taxon>Bacteria</taxon>
        <taxon>Pseudomonadati</taxon>
        <taxon>Pseudomonadota</taxon>
        <taxon>Betaproteobacteria</taxon>
        <taxon>Burkholderiales</taxon>
        <taxon>Comamonadaceae</taxon>
        <taxon>Serpentinimonas</taxon>
    </lineage>
</organism>
<accession>A0A060NL41</accession>
<keyword evidence="3" id="KW-0479">Metal-binding</keyword>
<feature type="binding site" evidence="3">
    <location>
        <position position="57"/>
    </location>
    <ligand>
        <name>Mg(2+)</name>
        <dbReference type="ChEBI" id="CHEBI:18420"/>
    </ligand>
</feature>
<gene>
    <name evidence="5" type="ORF">SMCB_0234</name>
</gene>
<keyword evidence="4" id="KW-0732">Signal</keyword>
<feature type="binding site" evidence="3">
    <location>
        <position position="57"/>
    </location>
    <ligand>
        <name>Zn(2+)</name>
        <dbReference type="ChEBI" id="CHEBI:29105"/>
        <label>2</label>
    </ligand>
</feature>
<proteinExistence type="predicted"/>
<sequence>MFNLNLRAVSAACVLALATGVAAASAASAARAPAADPGRAAMTQAVPTGNVIFFHPDGTGLNHWNAHRMYFHGLDGISNKDRLPHMAVYRGHMHNLINGTSHAGATTHAFGYKVDAFGSFGMDGDGNANPPTNRAIRSLSGFRGSVMREAANAGIPVGVVNDGHVGEPGTGAFLAEVGNRDNWQEITRQMILGRPGMNDTTPWVIMGGGEADALPQGTTTVHRNVNEERRAPVNSRQSLRTDDLNLIAAWNAMGSGNLSNDPTQRDDFIVLRTRAEFERLKQALQAHPRYAPRVLGLFAFQDTFNDRNEQDLINRGFVRAGMAAGTTGAGPQKQSRLVLWGDHDAAEPGFNPPTFAEMTEVALTILSRAAAQRPQAAQRRFFLVAEQESIDNFGNNTNAIGMLHAMQDTDRAIGAALDFLRRNERTLIVTAADSDAGSMTVVSGQVSGITPPTNILPAGRAPDNVASVATNPSSAIPAGATGPDAAVVNNFLDGVEGRQSPMFVTEPDQFGNRMQFGIAWPGTADYFGGVLSRAAGLNAGLLNSRFSQRFDNVDVYRLKHATLFGRMLNYPTATEAPGR</sequence>
<feature type="chain" id="PRO_5001584966" evidence="4">
    <location>
        <begin position="24"/>
        <end position="579"/>
    </location>
</feature>
<dbReference type="SUPFAM" id="SSF53649">
    <property type="entry name" value="Alkaline phosphatase-like"/>
    <property type="match status" value="1"/>
</dbReference>
<evidence type="ECO:0000313" key="6">
    <source>
        <dbReference type="Proteomes" id="UP000066014"/>
    </source>
</evidence>
<dbReference type="EMBL" id="AP014569">
    <property type="protein sequence ID" value="BAO82462.1"/>
    <property type="molecule type" value="Genomic_DNA"/>
</dbReference>
<dbReference type="PANTHER" id="PTHR11596">
    <property type="entry name" value="ALKALINE PHOSPHATASE"/>
    <property type="match status" value="1"/>
</dbReference>
<keyword evidence="3" id="KW-0862">Zinc</keyword>
<evidence type="ECO:0000256" key="1">
    <source>
        <dbReference type="ARBA" id="ARBA00022553"/>
    </source>
</evidence>
<dbReference type="PANTHER" id="PTHR11596:SF5">
    <property type="entry name" value="ALKALINE PHOSPHATASE"/>
    <property type="match status" value="1"/>
</dbReference>
<feature type="signal peptide" evidence="4">
    <location>
        <begin position="1"/>
        <end position="23"/>
    </location>
</feature>
<dbReference type="STRING" id="1458426.SMCB_0234"/>
<protein>
    <submittedName>
        <fullName evidence="5">Alkaline phosphatase</fullName>
    </submittedName>
</protein>
<dbReference type="InterPro" id="IPR001952">
    <property type="entry name" value="Alkaline_phosphatase"/>
</dbReference>
<dbReference type="Pfam" id="PF00245">
    <property type="entry name" value="Alk_phosphatase"/>
    <property type="match status" value="1"/>
</dbReference>
<comment type="cofactor">
    <cofactor evidence="3">
        <name>Mg(2+)</name>
        <dbReference type="ChEBI" id="CHEBI:18420"/>
    </cofactor>
    <text evidence="3">Binds 1 Mg(2+) ion.</text>
</comment>
<dbReference type="GO" id="GO:0046872">
    <property type="term" value="F:metal ion binding"/>
    <property type="evidence" value="ECO:0007669"/>
    <property type="project" value="UniProtKB-KW"/>
</dbReference>
<dbReference type="RefSeq" id="WP_052468360.1">
    <property type="nucleotide sequence ID" value="NZ_AP014569.1"/>
</dbReference>
<evidence type="ECO:0000256" key="4">
    <source>
        <dbReference type="SAM" id="SignalP"/>
    </source>
</evidence>
<keyword evidence="1" id="KW-0597">Phosphoprotein</keyword>
<dbReference type="Gene3D" id="3.40.720.10">
    <property type="entry name" value="Alkaline Phosphatase, subunit A"/>
    <property type="match status" value="1"/>
</dbReference>
<dbReference type="AlphaFoldDB" id="A0A060NL41"/>
<dbReference type="KEGG" id="cbab:SMCB_0234"/>
<comment type="cofactor">
    <cofactor evidence="3">
        <name>Zn(2+)</name>
        <dbReference type="ChEBI" id="CHEBI:29105"/>
    </cofactor>
    <text evidence="3">Binds 2 Zn(2+) ions.</text>
</comment>
<dbReference type="Proteomes" id="UP000066014">
    <property type="component" value="Chromosome"/>
</dbReference>
<name>A0A060NL41_9BURK</name>
<dbReference type="SMART" id="SM00098">
    <property type="entry name" value="alkPPc"/>
    <property type="match status" value="1"/>
</dbReference>
<feature type="binding site" evidence="3">
    <location>
        <position position="386"/>
    </location>
    <ligand>
        <name>Mg(2+)</name>
        <dbReference type="ChEBI" id="CHEBI:18420"/>
    </ligand>
</feature>
<evidence type="ECO:0000256" key="2">
    <source>
        <dbReference type="PIRSR" id="PIRSR601952-1"/>
    </source>
</evidence>